<dbReference type="Proteomes" id="UP001195483">
    <property type="component" value="Unassembled WGS sequence"/>
</dbReference>
<accession>A0AAE0VWN9</accession>
<keyword evidence="2" id="KW-1185">Reference proteome</keyword>
<dbReference type="AlphaFoldDB" id="A0AAE0VWN9"/>
<organism evidence="1 2">
    <name type="scientific">Potamilus streckersoni</name>
    <dbReference type="NCBI Taxonomy" id="2493646"/>
    <lineage>
        <taxon>Eukaryota</taxon>
        <taxon>Metazoa</taxon>
        <taxon>Spiralia</taxon>
        <taxon>Lophotrochozoa</taxon>
        <taxon>Mollusca</taxon>
        <taxon>Bivalvia</taxon>
        <taxon>Autobranchia</taxon>
        <taxon>Heteroconchia</taxon>
        <taxon>Palaeoheterodonta</taxon>
        <taxon>Unionida</taxon>
        <taxon>Unionoidea</taxon>
        <taxon>Unionidae</taxon>
        <taxon>Ambleminae</taxon>
        <taxon>Lampsilini</taxon>
        <taxon>Potamilus</taxon>
    </lineage>
</organism>
<evidence type="ECO:0000313" key="2">
    <source>
        <dbReference type="Proteomes" id="UP001195483"/>
    </source>
</evidence>
<sequence>MVSLHNKNFFRNKPEWTPGSFVENWTEKEDLNLDIPCSYKDENLSIAMFVHMVGIILSLCPKSAQTISISVLTQSKIRETVPESWKK</sequence>
<gene>
    <name evidence="1" type="ORF">CHS0354_007726</name>
</gene>
<proteinExistence type="predicted"/>
<reference evidence="1" key="1">
    <citation type="journal article" date="2021" name="Genome Biol. Evol.">
        <title>A High-Quality Reference Genome for a Parasitic Bivalve with Doubly Uniparental Inheritance (Bivalvia: Unionida).</title>
        <authorList>
            <person name="Smith C.H."/>
        </authorList>
    </citation>
    <scope>NUCLEOTIDE SEQUENCE</scope>
    <source>
        <strain evidence="1">CHS0354</strain>
    </source>
</reference>
<dbReference type="EMBL" id="JAEAOA010000526">
    <property type="protein sequence ID" value="KAK3592724.1"/>
    <property type="molecule type" value="Genomic_DNA"/>
</dbReference>
<name>A0AAE0VWN9_9BIVA</name>
<evidence type="ECO:0000313" key="1">
    <source>
        <dbReference type="EMBL" id="KAK3592724.1"/>
    </source>
</evidence>
<comment type="caution">
    <text evidence="1">The sequence shown here is derived from an EMBL/GenBank/DDBJ whole genome shotgun (WGS) entry which is preliminary data.</text>
</comment>
<feature type="non-terminal residue" evidence="1">
    <location>
        <position position="87"/>
    </location>
</feature>
<reference evidence="1" key="2">
    <citation type="journal article" date="2021" name="Genome Biol. Evol.">
        <title>Developing a high-quality reference genome for a parasitic bivalve with doubly uniparental inheritance (Bivalvia: Unionida).</title>
        <authorList>
            <person name="Smith C.H."/>
        </authorList>
    </citation>
    <scope>NUCLEOTIDE SEQUENCE</scope>
    <source>
        <strain evidence="1">CHS0354</strain>
        <tissue evidence="1">Mantle</tissue>
    </source>
</reference>
<protein>
    <submittedName>
        <fullName evidence="1">Uncharacterized protein</fullName>
    </submittedName>
</protein>
<reference evidence="1" key="3">
    <citation type="submission" date="2023-05" db="EMBL/GenBank/DDBJ databases">
        <authorList>
            <person name="Smith C.H."/>
        </authorList>
    </citation>
    <scope>NUCLEOTIDE SEQUENCE</scope>
    <source>
        <strain evidence="1">CHS0354</strain>
        <tissue evidence="1">Mantle</tissue>
    </source>
</reference>